<dbReference type="Gene3D" id="3.20.20.70">
    <property type="entry name" value="Aldolase class I"/>
    <property type="match status" value="1"/>
</dbReference>
<organism evidence="4 5">
    <name type="scientific">Dorea acetigenes</name>
    <dbReference type="NCBI Taxonomy" id="2981787"/>
    <lineage>
        <taxon>Bacteria</taxon>
        <taxon>Bacillati</taxon>
        <taxon>Bacillota</taxon>
        <taxon>Clostridia</taxon>
        <taxon>Lachnospirales</taxon>
        <taxon>Lachnospiraceae</taxon>
        <taxon>Dorea</taxon>
    </lineage>
</organism>
<comment type="caution">
    <text evidence="4">The sequence shown here is derived from an EMBL/GenBank/DDBJ whole genome shotgun (WGS) entry which is preliminary data.</text>
</comment>
<accession>A0ABT2RLT7</accession>
<evidence type="ECO:0000259" key="3">
    <source>
        <dbReference type="Pfam" id="PF02581"/>
    </source>
</evidence>
<evidence type="ECO:0000313" key="4">
    <source>
        <dbReference type="EMBL" id="MCU6686366.1"/>
    </source>
</evidence>
<dbReference type="CDD" id="cd00564">
    <property type="entry name" value="TMP_TenI"/>
    <property type="match status" value="1"/>
</dbReference>
<gene>
    <name evidence="4" type="ORF">OCV99_07355</name>
</gene>
<dbReference type="PANTHER" id="PTHR20857">
    <property type="entry name" value="THIAMINE-PHOSPHATE PYROPHOSPHORYLASE"/>
    <property type="match status" value="1"/>
</dbReference>
<dbReference type="EMBL" id="JAOQJU010000006">
    <property type="protein sequence ID" value="MCU6686366.1"/>
    <property type="molecule type" value="Genomic_DNA"/>
</dbReference>
<keyword evidence="2" id="KW-0784">Thiamine biosynthesis</keyword>
<comment type="pathway">
    <text evidence="1">Cofactor biosynthesis; thiamine diphosphate biosynthesis.</text>
</comment>
<keyword evidence="5" id="KW-1185">Reference proteome</keyword>
<dbReference type="InterPro" id="IPR022998">
    <property type="entry name" value="ThiamineP_synth_TenI"/>
</dbReference>
<evidence type="ECO:0000256" key="2">
    <source>
        <dbReference type="ARBA" id="ARBA00022977"/>
    </source>
</evidence>
<dbReference type="Pfam" id="PF02581">
    <property type="entry name" value="TMP-TENI"/>
    <property type="match status" value="1"/>
</dbReference>
<sequence length="196" mass="21119">MSDILCVTNRKLCREDFLTRIEKIAAAHPAGIILREKDLEEEAYFRLAGQVLNVCRSHQVPCVLHSFVDVAVRLEAEAIHMPLPALRDMTEGQKAHFKQIGASCHSVEDAKEAVGLGCTYVTAGHVFATDCKMGLPGRGLSFLENVCESVTVPVYAIGGISSENIGAVRSVGAAGACVMSGLMQCEDVQAYLQKLL</sequence>
<dbReference type="RefSeq" id="WP_158369446.1">
    <property type="nucleotide sequence ID" value="NZ_JAOQJU010000006.1"/>
</dbReference>
<name>A0ABT2RLT7_9FIRM</name>
<reference evidence="4 5" key="1">
    <citation type="journal article" date="2021" name="ISME Commun">
        <title>Automated analysis of genomic sequences facilitates high-throughput and comprehensive description of bacteria.</title>
        <authorList>
            <person name="Hitch T.C.A."/>
        </authorList>
    </citation>
    <scope>NUCLEOTIDE SEQUENCE [LARGE SCALE GENOMIC DNA]</scope>
    <source>
        <strain evidence="4 5">Sanger_03</strain>
    </source>
</reference>
<dbReference type="InterPro" id="IPR036206">
    <property type="entry name" value="ThiamineP_synth_sf"/>
</dbReference>
<dbReference type="InterPro" id="IPR013785">
    <property type="entry name" value="Aldolase_TIM"/>
</dbReference>
<dbReference type="PANTHER" id="PTHR20857:SF15">
    <property type="entry name" value="THIAMINE-PHOSPHATE SYNTHASE"/>
    <property type="match status" value="1"/>
</dbReference>
<dbReference type="SUPFAM" id="SSF51391">
    <property type="entry name" value="Thiamin phosphate synthase"/>
    <property type="match status" value="1"/>
</dbReference>
<feature type="domain" description="Thiamine phosphate synthase/TenI" evidence="3">
    <location>
        <begin position="5"/>
        <end position="182"/>
    </location>
</feature>
<proteinExistence type="predicted"/>
<evidence type="ECO:0000313" key="5">
    <source>
        <dbReference type="Proteomes" id="UP001652431"/>
    </source>
</evidence>
<evidence type="ECO:0000256" key="1">
    <source>
        <dbReference type="ARBA" id="ARBA00004948"/>
    </source>
</evidence>
<protein>
    <submittedName>
        <fullName evidence="4">Thiamine phosphate synthase</fullName>
    </submittedName>
</protein>
<dbReference type="Proteomes" id="UP001652431">
    <property type="component" value="Unassembled WGS sequence"/>
</dbReference>